<dbReference type="EMBL" id="QRNO01000002">
    <property type="protein sequence ID" value="RHK53060.1"/>
    <property type="molecule type" value="Genomic_DNA"/>
</dbReference>
<reference evidence="1 2" key="1">
    <citation type="submission" date="2018-08" db="EMBL/GenBank/DDBJ databases">
        <title>A genome reference for cultivated species of the human gut microbiota.</title>
        <authorList>
            <person name="Zou Y."/>
            <person name="Xue W."/>
            <person name="Luo G."/>
        </authorList>
    </citation>
    <scope>NUCLEOTIDE SEQUENCE [LARGE SCALE GENOMIC DNA]</scope>
    <source>
        <strain evidence="1 2">AF42-9</strain>
    </source>
</reference>
<sequence length="251" mass="28326">MEKNNEKIAVNIGNYTGEKPIEIILREGFAPEVQQLELKKPEKIDVAGVLSTPLDWLVKRVDTIDQKGANIVVNREAMTITLTINERDNYTKSTFTGKAAYSEIFEAFHINDEKTGWIPAKLGQFLRLNRAVFDKKEENMKLVSALKNFTANAKSEIEKQRDPSGSRADVYRTQVESNLPKDFTVNIAIFKGTEKTPIVVEFDHYLSDGEVYLQLVSPGAKEVADEYRDRCIDDVVGKIREIAPDIAIMEA</sequence>
<proteinExistence type="predicted"/>
<protein>
    <submittedName>
        <fullName evidence="1">Uncharacterized protein</fullName>
    </submittedName>
</protein>
<accession>A0A415GRV8</accession>
<keyword evidence="2" id="KW-1185">Reference proteome</keyword>
<name>A0A415GRV8_9BACT</name>
<comment type="caution">
    <text evidence="1">The sequence shown here is derived from an EMBL/GenBank/DDBJ whole genome shotgun (WGS) entry which is preliminary data.</text>
</comment>
<dbReference type="Proteomes" id="UP000286598">
    <property type="component" value="Unassembled WGS sequence"/>
</dbReference>
<gene>
    <name evidence="1" type="ORF">DW060_00945</name>
</gene>
<evidence type="ECO:0000313" key="1">
    <source>
        <dbReference type="EMBL" id="RHK53060.1"/>
    </source>
</evidence>
<organism evidence="1 2">
    <name type="scientific">Leyella stercorea</name>
    <dbReference type="NCBI Taxonomy" id="363265"/>
    <lineage>
        <taxon>Bacteria</taxon>
        <taxon>Pseudomonadati</taxon>
        <taxon>Bacteroidota</taxon>
        <taxon>Bacteroidia</taxon>
        <taxon>Bacteroidales</taxon>
        <taxon>Prevotellaceae</taxon>
        <taxon>Leyella</taxon>
    </lineage>
</organism>
<dbReference type="OrthoDB" id="1433594at2"/>
<dbReference type="AlphaFoldDB" id="A0A415GRV8"/>
<evidence type="ECO:0000313" key="2">
    <source>
        <dbReference type="Proteomes" id="UP000286598"/>
    </source>
</evidence>